<comment type="caution">
    <text evidence="2">The sequence shown here is derived from an EMBL/GenBank/DDBJ whole genome shotgun (WGS) entry which is preliminary data.</text>
</comment>
<evidence type="ECO:0000256" key="1">
    <source>
        <dbReference type="SAM" id="SignalP"/>
    </source>
</evidence>
<name>A0A2D3WAD6_9BACT</name>
<keyword evidence="1" id="KW-0732">Signal</keyword>
<organism evidence="2 3">
    <name type="scientific">Sulfurospirillum cavolei</name>
    <dbReference type="NCBI Taxonomy" id="366522"/>
    <lineage>
        <taxon>Bacteria</taxon>
        <taxon>Pseudomonadati</taxon>
        <taxon>Campylobacterota</taxon>
        <taxon>Epsilonproteobacteria</taxon>
        <taxon>Campylobacterales</taxon>
        <taxon>Sulfurospirillaceae</taxon>
        <taxon>Sulfurospirillum</taxon>
    </lineage>
</organism>
<dbReference type="Proteomes" id="UP000231638">
    <property type="component" value="Unassembled WGS sequence"/>
</dbReference>
<protein>
    <submittedName>
        <fullName evidence="2">Penicillin-binding protein activator LpoB</fullName>
    </submittedName>
</protein>
<dbReference type="GO" id="GO:0031241">
    <property type="term" value="C:periplasmic side of cell outer membrane"/>
    <property type="evidence" value="ECO:0007669"/>
    <property type="project" value="TreeGrafter"/>
</dbReference>
<dbReference type="GO" id="GO:0030234">
    <property type="term" value="F:enzyme regulator activity"/>
    <property type="evidence" value="ECO:0007669"/>
    <property type="project" value="TreeGrafter"/>
</dbReference>
<evidence type="ECO:0000313" key="2">
    <source>
        <dbReference type="EMBL" id="DAB36040.1"/>
    </source>
</evidence>
<sequence length="205" mass="22304">MGSISKIIGSAAVAALLFSGCATTGGAGKVDGGDSNVAYGDAKAVETVTADFGSTDLQATAEMMAQSLLEVRYIAKAQQPPKVRLMEVRNQSYEHIDTRAITEKIRSKLLKSGSVRFVADSANLGQVNEARDFLETSTKKKNVKAMTDFDYVITGTVRSIKKANANVQDNYYSIMLQLVDPQSSEILWEDEKEIRKVSKKPSLGW</sequence>
<dbReference type="AlphaFoldDB" id="A0A2D3WAD6"/>
<feature type="chain" id="PRO_5013669483" evidence="1">
    <location>
        <begin position="25"/>
        <end position="205"/>
    </location>
</feature>
<dbReference type="GO" id="GO:0009252">
    <property type="term" value="P:peptidoglycan biosynthetic process"/>
    <property type="evidence" value="ECO:0007669"/>
    <property type="project" value="TreeGrafter"/>
</dbReference>
<dbReference type="EMBL" id="DLUG01000183">
    <property type="protein sequence ID" value="DAB36040.1"/>
    <property type="molecule type" value="Genomic_DNA"/>
</dbReference>
<dbReference type="Gene3D" id="3.40.50.10610">
    <property type="entry name" value="ABC-type transport auxiliary lipoprotein component"/>
    <property type="match status" value="1"/>
</dbReference>
<evidence type="ECO:0000313" key="3">
    <source>
        <dbReference type="Proteomes" id="UP000231638"/>
    </source>
</evidence>
<dbReference type="Pfam" id="PF13036">
    <property type="entry name" value="LpoB"/>
    <property type="match status" value="1"/>
</dbReference>
<dbReference type="PANTHER" id="PTHR40593:SF1">
    <property type="entry name" value="PENICILLIN-BINDING PROTEIN ACTIVATOR LPOB"/>
    <property type="match status" value="1"/>
</dbReference>
<proteinExistence type="predicted"/>
<accession>A0A2D3WAD6</accession>
<dbReference type="PROSITE" id="PS51257">
    <property type="entry name" value="PROKAR_LIPOPROTEIN"/>
    <property type="match status" value="1"/>
</dbReference>
<dbReference type="PANTHER" id="PTHR40593">
    <property type="entry name" value="PENICILLIN-BINDING PROTEIN ACTIVATOR LPOB"/>
    <property type="match status" value="1"/>
</dbReference>
<gene>
    <name evidence="2" type="ORF">CFH80_06955</name>
</gene>
<dbReference type="STRING" id="366522.GCA_001548055_02476"/>
<reference evidence="2 3" key="1">
    <citation type="journal article" date="2017" name="Front. Microbiol.">
        <title>Comparative Genomic Analysis of the Class Epsilonproteobacteria and Proposed Reclassification to Epsilonbacteraeota (phyl. nov.).</title>
        <authorList>
            <person name="Waite D.W."/>
            <person name="Vanwonterghem I."/>
            <person name="Rinke C."/>
            <person name="Parks D.H."/>
            <person name="Zhang Y."/>
            <person name="Takai K."/>
            <person name="Sievert S.M."/>
            <person name="Simon J."/>
            <person name="Campbell B.J."/>
            <person name="Hanson T.E."/>
            <person name="Woyke T."/>
            <person name="Klotz M.G."/>
            <person name="Hugenholtz P."/>
        </authorList>
    </citation>
    <scope>NUCLEOTIDE SEQUENCE [LARGE SCALE GENOMIC DNA]</scope>
    <source>
        <strain evidence="2">UBA11420</strain>
    </source>
</reference>
<feature type="signal peptide" evidence="1">
    <location>
        <begin position="1"/>
        <end position="24"/>
    </location>
</feature>
<dbReference type="InterPro" id="IPR014094">
    <property type="entry name" value="LpoB"/>
</dbReference>